<dbReference type="EMBL" id="JAPQKI010000010">
    <property type="protein sequence ID" value="KAJ5085076.1"/>
    <property type="molecule type" value="Genomic_DNA"/>
</dbReference>
<keyword evidence="1" id="KW-0732">Signal</keyword>
<comment type="caution">
    <text evidence="2">The sequence shown here is derived from an EMBL/GenBank/DDBJ whole genome shotgun (WGS) entry which is preliminary data.</text>
</comment>
<evidence type="ECO:0000313" key="3">
    <source>
        <dbReference type="Proteomes" id="UP001149074"/>
    </source>
</evidence>
<dbReference type="RefSeq" id="XP_056469754.1">
    <property type="nucleotide sequence ID" value="XM_056622338.1"/>
</dbReference>
<protein>
    <submittedName>
        <fullName evidence="2">Uncharacterized protein</fullName>
    </submittedName>
</protein>
<name>A0A9W9ENT0_9EURO</name>
<organism evidence="2 3">
    <name type="scientific">Penicillium argentinense</name>
    <dbReference type="NCBI Taxonomy" id="1131581"/>
    <lineage>
        <taxon>Eukaryota</taxon>
        <taxon>Fungi</taxon>
        <taxon>Dikarya</taxon>
        <taxon>Ascomycota</taxon>
        <taxon>Pezizomycotina</taxon>
        <taxon>Eurotiomycetes</taxon>
        <taxon>Eurotiomycetidae</taxon>
        <taxon>Eurotiales</taxon>
        <taxon>Aspergillaceae</taxon>
        <taxon>Penicillium</taxon>
    </lineage>
</organism>
<reference evidence="2" key="2">
    <citation type="journal article" date="2023" name="IMA Fungus">
        <title>Comparative genomic study of the Penicillium genus elucidates a diverse pangenome and 15 lateral gene transfer events.</title>
        <authorList>
            <person name="Petersen C."/>
            <person name="Sorensen T."/>
            <person name="Nielsen M.R."/>
            <person name="Sondergaard T.E."/>
            <person name="Sorensen J.L."/>
            <person name="Fitzpatrick D.A."/>
            <person name="Frisvad J.C."/>
            <person name="Nielsen K.L."/>
        </authorList>
    </citation>
    <scope>NUCLEOTIDE SEQUENCE</scope>
    <source>
        <strain evidence="2">IBT 30761</strain>
    </source>
</reference>
<dbReference type="Proteomes" id="UP001149074">
    <property type="component" value="Unassembled WGS sequence"/>
</dbReference>
<feature type="signal peptide" evidence="1">
    <location>
        <begin position="1"/>
        <end position="18"/>
    </location>
</feature>
<dbReference type="GeneID" id="81361317"/>
<sequence>MVRALLAVALCLLAGVHAQSRAASVVPVEGCAALPNYNNATNIAGPWTIRVDGCTNATATQESCSIEGFGASCDVTRSADEKGIEKGSLTIVNHPLDTNIVLRCNGALNTLEARVPSGAGALDWHAIGLDKDPGTSQMEWGFGAKNTHLVRVYRQYLRGRPVDGLFLGSEGRTTWAVRSSGSGLSSLDHKPFWFLRLLNPEMPAWGDELETMIRINGI</sequence>
<gene>
    <name evidence="2" type="ORF">N7532_009847</name>
</gene>
<reference evidence="2" key="1">
    <citation type="submission" date="2022-11" db="EMBL/GenBank/DDBJ databases">
        <authorList>
            <person name="Petersen C."/>
        </authorList>
    </citation>
    <scope>NUCLEOTIDE SEQUENCE</scope>
    <source>
        <strain evidence="2">IBT 30761</strain>
    </source>
</reference>
<evidence type="ECO:0000313" key="2">
    <source>
        <dbReference type="EMBL" id="KAJ5085076.1"/>
    </source>
</evidence>
<accession>A0A9W9ENT0</accession>
<keyword evidence="3" id="KW-1185">Reference proteome</keyword>
<evidence type="ECO:0000256" key="1">
    <source>
        <dbReference type="SAM" id="SignalP"/>
    </source>
</evidence>
<dbReference type="OrthoDB" id="3545468at2759"/>
<feature type="chain" id="PRO_5040822532" evidence="1">
    <location>
        <begin position="19"/>
        <end position="218"/>
    </location>
</feature>
<proteinExistence type="predicted"/>
<dbReference type="AlphaFoldDB" id="A0A9W9ENT0"/>